<comment type="caution">
    <text evidence="8">The sequence shown here is derived from an EMBL/GenBank/DDBJ whole genome shotgun (WGS) entry which is preliminary data.</text>
</comment>
<keyword evidence="9" id="KW-1185">Reference proteome</keyword>
<dbReference type="InterPro" id="IPR015422">
    <property type="entry name" value="PyrdxlP-dep_Trfase_small"/>
</dbReference>
<evidence type="ECO:0000313" key="9">
    <source>
        <dbReference type="Proteomes" id="UP000549913"/>
    </source>
</evidence>
<dbReference type="InterPro" id="IPR004839">
    <property type="entry name" value="Aminotransferase_I/II_large"/>
</dbReference>
<keyword evidence="5" id="KW-0663">Pyridoxal phosphate</keyword>
<evidence type="ECO:0000259" key="7">
    <source>
        <dbReference type="Pfam" id="PF00155"/>
    </source>
</evidence>
<dbReference type="CDD" id="cd00609">
    <property type="entry name" value="AAT_like"/>
    <property type="match status" value="1"/>
</dbReference>
<dbReference type="GO" id="GO:0008483">
    <property type="term" value="F:transaminase activity"/>
    <property type="evidence" value="ECO:0007669"/>
    <property type="project" value="UniProtKB-KW"/>
</dbReference>
<dbReference type="InterPro" id="IPR004838">
    <property type="entry name" value="NHTrfase_class1_PyrdxlP-BS"/>
</dbReference>
<dbReference type="InterPro" id="IPR015421">
    <property type="entry name" value="PyrdxlP-dep_Trfase_major"/>
</dbReference>
<sequence>MPRLAAHTDTVPPSGIRRLFELAHSLDDVVYLVVGEPDVAVDPAVLAEGAAAWEADDTAYTPNGGITELREAIVDTVREQNGITTELERVWVTAGATQGLYLAMSLLLDPGDEVLVPDPGYTTFTMNAHLVSAVPVPYPLRPAAGFTPDLDELDRLITPRTRVLIVNSPSNPLGAVFDRETLDALLDFAERHDLWVISDEVYERFTYGVEHVSLAALAAERGDAAENRVLTVFSASKTYALTGARVGWLLTPPGFAPLLRAAQEAMVSCVNTPAQRAVVTALRGSQQHVADAARHYRENLDAAVALLKERGIAHLEPTGAFYLWVDVSYATGGDVAEWAERFLIEQRVAVAPGSAFGRTGEGWIRLCAAASTDDLLEGIRRLPAPPAEPARPAEPAAQKA</sequence>
<dbReference type="InterPro" id="IPR015424">
    <property type="entry name" value="PyrdxlP-dep_Trfase"/>
</dbReference>
<dbReference type="Gene3D" id="3.40.640.10">
    <property type="entry name" value="Type I PLP-dependent aspartate aminotransferase-like (Major domain)"/>
    <property type="match status" value="1"/>
</dbReference>
<organism evidence="8 9">
    <name type="scientific">Herbiconiux flava</name>
    <dbReference type="NCBI Taxonomy" id="881268"/>
    <lineage>
        <taxon>Bacteria</taxon>
        <taxon>Bacillati</taxon>
        <taxon>Actinomycetota</taxon>
        <taxon>Actinomycetes</taxon>
        <taxon>Micrococcales</taxon>
        <taxon>Microbacteriaceae</taxon>
        <taxon>Herbiconiux</taxon>
    </lineage>
</organism>
<dbReference type="Gene3D" id="3.90.1150.10">
    <property type="entry name" value="Aspartate Aminotransferase, domain 1"/>
    <property type="match status" value="1"/>
</dbReference>
<dbReference type="RefSeq" id="WP_179547880.1">
    <property type="nucleotide sequence ID" value="NZ_BSEW01000001.1"/>
</dbReference>
<dbReference type="PANTHER" id="PTHR46383:SF1">
    <property type="entry name" value="ASPARTATE AMINOTRANSFERASE"/>
    <property type="match status" value="1"/>
</dbReference>
<dbReference type="Pfam" id="PF00155">
    <property type="entry name" value="Aminotran_1_2"/>
    <property type="match status" value="1"/>
</dbReference>
<name>A0A852SPU1_9MICO</name>
<dbReference type="GO" id="GO:0006520">
    <property type="term" value="P:amino acid metabolic process"/>
    <property type="evidence" value="ECO:0007669"/>
    <property type="project" value="InterPro"/>
</dbReference>
<dbReference type="AlphaFoldDB" id="A0A852SPU1"/>
<keyword evidence="4 6" id="KW-0808">Transferase</keyword>
<gene>
    <name evidence="8" type="ORF">BJ984_001970</name>
</gene>
<reference evidence="8 9" key="1">
    <citation type="submission" date="2020-07" db="EMBL/GenBank/DDBJ databases">
        <title>Sequencing the genomes of 1000 actinobacteria strains.</title>
        <authorList>
            <person name="Klenk H.-P."/>
        </authorList>
    </citation>
    <scope>NUCLEOTIDE SEQUENCE [LARGE SCALE GENOMIC DNA]</scope>
    <source>
        <strain evidence="8 9">DSM 26474</strain>
    </source>
</reference>
<dbReference type="PANTHER" id="PTHR46383">
    <property type="entry name" value="ASPARTATE AMINOTRANSFERASE"/>
    <property type="match status" value="1"/>
</dbReference>
<dbReference type="PRINTS" id="PR00753">
    <property type="entry name" value="ACCSYNTHASE"/>
</dbReference>
<comment type="similarity">
    <text evidence="2 6">Belongs to the class-I pyridoxal-phosphate-dependent aminotransferase family.</text>
</comment>
<dbReference type="InterPro" id="IPR050596">
    <property type="entry name" value="AspAT/PAT-like"/>
</dbReference>
<accession>A0A852SPU1</accession>
<dbReference type="SUPFAM" id="SSF53383">
    <property type="entry name" value="PLP-dependent transferases"/>
    <property type="match status" value="1"/>
</dbReference>
<proteinExistence type="inferred from homology"/>
<dbReference type="GO" id="GO:0030170">
    <property type="term" value="F:pyridoxal phosphate binding"/>
    <property type="evidence" value="ECO:0007669"/>
    <property type="project" value="InterPro"/>
</dbReference>
<keyword evidence="3 6" id="KW-0032">Aminotransferase</keyword>
<feature type="domain" description="Aminotransferase class I/classII large" evidence="7">
    <location>
        <begin position="28"/>
        <end position="377"/>
    </location>
</feature>
<evidence type="ECO:0000256" key="6">
    <source>
        <dbReference type="RuleBase" id="RU000481"/>
    </source>
</evidence>
<evidence type="ECO:0000313" key="8">
    <source>
        <dbReference type="EMBL" id="NYD70812.1"/>
    </source>
</evidence>
<dbReference type="EC" id="2.6.1.-" evidence="6"/>
<evidence type="ECO:0000256" key="2">
    <source>
        <dbReference type="ARBA" id="ARBA00007441"/>
    </source>
</evidence>
<comment type="cofactor">
    <cofactor evidence="1 6">
        <name>pyridoxal 5'-phosphate</name>
        <dbReference type="ChEBI" id="CHEBI:597326"/>
    </cofactor>
</comment>
<dbReference type="PROSITE" id="PS00105">
    <property type="entry name" value="AA_TRANSFER_CLASS_1"/>
    <property type="match status" value="1"/>
</dbReference>
<evidence type="ECO:0000256" key="4">
    <source>
        <dbReference type="ARBA" id="ARBA00022679"/>
    </source>
</evidence>
<evidence type="ECO:0000256" key="5">
    <source>
        <dbReference type="ARBA" id="ARBA00022898"/>
    </source>
</evidence>
<protein>
    <recommendedName>
        <fullName evidence="6">Aminotransferase</fullName>
        <ecNumber evidence="6">2.6.1.-</ecNumber>
    </recommendedName>
</protein>
<evidence type="ECO:0000256" key="1">
    <source>
        <dbReference type="ARBA" id="ARBA00001933"/>
    </source>
</evidence>
<dbReference type="Proteomes" id="UP000549913">
    <property type="component" value="Unassembled WGS sequence"/>
</dbReference>
<dbReference type="EMBL" id="JACCBM010000001">
    <property type="protein sequence ID" value="NYD70812.1"/>
    <property type="molecule type" value="Genomic_DNA"/>
</dbReference>
<evidence type="ECO:0000256" key="3">
    <source>
        <dbReference type="ARBA" id="ARBA00022576"/>
    </source>
</evidence>